<dbReference type="RefSeq" id="WP_231116257.1">
    <property type="nucleotide sequence ID" value="NZ_SGXD01000002.1"/>
</dbReference>
<gene>
    <name evidence="11" type="ORF">EV189_2139</name>
</gene>
<evidence type="ECO:0000256" key="6">
    <source>
        <dbReference type="ARBA" id="ARBA00072221"/>
    </source>
</evidence>
<feature type="domain" description="Alanine racemase C-terminal" evidence="10">
    <location>
        <begin position="249"/>
        <end position="376"/>
    </location>
</feature>
<dbReference type="SMART" id="SM01005">
    <property type="entry name" value="Ala_racemase_C"/>
    <property type="match status" value="1"/>
</dbReference>
<evidence type="ECO:0000256" key="2">
    <source>
        <dbReference type="ARBA" id="ARBA00001933"/>
    </source>
</evidence>
<dbReference type="GO" id="GO:0030632">
    <property type="term" value="P:D-alanine biosynthetic process"/>
    <property type="evidence" value="ECO:0007669"/>
    <property type="project" value="UniProtKB-UniRule"/>
</dbReference>
<evidence type="ECO:0000259" key="10">
    <source>
        <dbReference type="SMART" id="SM01005"/>
    </source>
</evidence>
<name>A0A4Q7NTK8_9ACTN</name>
<dbReference type="PROSITE" id="PS00395">
    <property type="entry name" value="ALANINE_RACEMASE"/>
    <property type="match status" value="1"/>
</dbReference>
<dbReference type="Pfam" id="PF00842">
    <property type="entry name" value="Ala_racemase_C"/>
    <property type="match status" value="1"/>
</dbReference>
<dbReference type="Gene3D" id="3.20.20.10">
    <property type="entry name" value="Alanine racemase"/>
    <property type="match status" value="1"/>
</dbReference>
<feature type="active site" description="Proton acceptor; specific for L-alanine" evidence="7">
    <location>
        <position position="270"/>
    </location>
</feature>
<sequence>MSAPPLRSARIDLAALRSNVRALAARAPGAQVMAVVKADAYGHGLVPCGRAAREGGASWLGVALLQEALLLRQSGDTGRLLAWLYGPGEPLLEAAVAADVDLNVSATWALDEVRAAASRAGRPARLHLKIDTGLSRNGAPQADWAALVAAALDAERAGDVRVVGVWTHLAYADVPDHPTVDAQLERFRAAAAVAEEAGAQLEVRHAANSAATLTRPDAAFDLVRPGIAVYGISPVPDLGGPEAYGLRPVMRLSARLALVKRIPAGSGVSYGHEYVTSTETTVGLVPLGYADGIPRHAGGRGPVLAAGEVRPVAGRVCMDQFVLDLGDAAASAGDEVVLFGPGDDGEPSAEDWAVAAGTIAYEVVTRLGPRVERTWVGA</sequence>
<dbReference type="NCBIfam" id="TIGR00492">
    <property type="entry name" value="alr"/>
    <property type="match status" value="1"/>
</dbReference>
<dbReference type="EC" id="5.1.1.1" evidence="3 7"/>
<keyword evidence="5 7" id="KW-0413">Isomerase</keyword>
<reference evidence="11 12" key="1">
    <citation type="submission" date="2019-02" db="EMBL/GenBank/DDBJ databases">
        <title>Genomic Encyclopedia of Type Strains, Phase IV (KMG-IV): sequencing the most valuable type-strain genomes for metagenomic binning, comparative biology and taxonomic classification.</title>
        <authorList>
            <person name="Goeker M."/>
        </authorList>
    </citation>
    <scope>NUCLEOTIDE SEQUENCE [LARGE SCALE GENOMIC DNA]</scope>
    <source>
        <strain evidence="11 12">DSM 45622</strain>
    </source>
</reference>
<dbReference type="PRINTS" id="PR00992">
    <property type="entry name" value="ALARACEMASE"/>
</dbReference>
<dbReference type="PANTHER" id="PTHR30511:SF0">
    <property type="entry name" value="ALANINE RACEMASE, CATABOLIC-RELATED"/>
    <property type="match status" value="1"/>
</dbReference>
<feature type="modified residue" description="N6-(pyridoxal phosphate)lysine" evidence="7 8">
    <location>
        <position position="37"/>
    </location>
</feature>
<dbReference type="InterPro" id="IPR011079">
    <property type="entry name" value="Ala_racemase_C"/>
</dbReference>
<dbReference type="Pfam" id="PF01168">
    <property type="entry name" value="Ala_racemase_N"/>
    <property type="match status" value="1"/>
</dbReference>
<protein>
    <recommendedName>
        <fullName evidence="6 7">Alanine racemase</fullName>
        <ecNumber evidence="3 7">5.1.1.1</ecNumber>
    </recommendedName>
</protein>
<dbReference type="GO" id="GO:0009252">
    <property type="term" value="P:peptidoglycan biosynthetic process"/>
    <property type="evidence" value="ECO:0007669"/>
    <property type="project" value="TreeGrafter"/>
</dbReference>
<feature type="binding site" evidence="7 9">
    <location>
        <position position="318"/>
    </location>
    <ligand>
        <name>substrate</name>
    </ligand>
</feature>
<dbReference type="PANTHER" id="PTHR30511">
    <property type="entry name" value="ALANINE RACEMASE"/>
    <property type="match status" value="1"/>
</dbReference>
<comment type="function">
    <text evidence="7">Catalyzes the interconversion of L-alanine and D-alanine. May also act on other amino acids.</text>
</comment>
<dbReference type="InterPro" id="IPR009006">
    <property type="entry name" value="Ala_racemase/Decarboxylase_C"/>
</dbReference>
<dbReference type="EMBL" id="SGXD01000002">
    <property type="protein sequence ID" value="RZS90354.1"/>
    <property type="molecule type" value="Genomic_DNA"/>
</dbReference>
<evidence type="ECO:0000256" key="7">
    <source>
        <dbReference type="HAMAP-Rule" id="MF_01201"/>
    </source>
</evidence>
<dbReference type="GO" id="GO:0030170">
    <property type="term" value="F:pyridoxal phosphate binding"/>
    <property type="evidence" value="ECO:0007669"/>
    <property type="project" value="UniProtKB-UniRule"/>
</dbReference>
<dbReference type="UniPathway" id="UPA00042">
    <property type="reaction ID" value="UER00497"/>
</dbReference>
<dbReference type="CDD" id="cd00430">
    <property type="entry name" value="PLPDE_III_AR"/>
    <property type="match status" value="1"/>
</dbReference>
<dbReference type="Proteomes" id="UP000293638">
    <property type="component" value="Unassembled WGS sequence"/>
</dbReference>
<evidence type="ECO:0000313" key="11">
    <source>
        <dbReference type="EMBL" id="RZS90354.1"/>
    </source>
</evidence>
<evidence type="ECO:0000256" key="1">
    <source>
        <dbReference type="ARBA" id="ARBA00000316"/>
    </source>
</evidence>
<dbReference type="InterPro" id="IPR020622">
    <property type="entry name" value="Ala_racemase_pyridoxalP-BS"/>
</dbReference>
<keyword evidence="4 7" id="KW-0663">Pyridoxal phosphate</keyword>
<dbReference type="InterPro" id="IPR001608">
    <property type="entry name" value="Ala_racemase_N"/>
</dbReference>
<evidence type="ECO:0000313" key="12">
    <source>
        <dbReference type="Proteomes" id="UP000293638"/>
    </source>
</evidence>
<keyword evidence="12" id="KW-1185">Reference proteome</keyword>
<dbReference type="GO" id="GO:0005829">
    <property type="term" value="C:cytosol"/>
    <property type="evidence" value="ECO:0007669"/>
    <property type="project" value="TreeGrafter"/>
</dbReference>
<comment type="pathway">
    <text evidence="7">Amino-acid biosynthesis; D-alanine biosynthesis; D-alanine from L-alanine: step 1/1.</text>
</comment>
<evidence type="ECO:0000256" key="5">
    <source>
        <dbReference type="ARBA" id="ARBA00023235"/>
    </source>
</evidence>
<comment type="caution">
    <text evidence="11">The sequence shown here is derived from an EMBL/GenBank/DDBJ whole genome shotgun (WGS) entry which is preliminary data.</text>
</comment>
<accession>A0A4Q7NTK8</accession>
<dbReference type="Gene3D" id="2.40.37.10">
    <property type="entry name" value="Lyase, Ornithine Decarboxylase, Chain A, domain 1"/>
    <property type="match status" value="1"/>
</dbReference>
<feature type="binding site" evidence="7 9">
    <location>
        <position position="136"/>
    </location>
    <ligand>
        <name>substrate</name>
    </ligand>
</feature>
<dbReference type="HAMAP" id="MF_01201">
    <property type="entry name" value="Ala_racemase"/>
    <property type="match status" value="1"/>
</dbReference>
<dbReference type="AlphaFoldDB" id="A0A4Q7NTK8"/>
<evidence type="ECO:0000256" key="3">
    <source>
        <dbReference type="ARBA" id="ARBA00013089"/>
    </source>
</evidence>
<evidence type="ECO:0000256" key="9">
    <source>
        <dbReference type="PIRSR" id="PIRSR600821-52"/>
    </source>
</evidence>
<dbReference type="InterPro" id="IPR000821">
    <property type="entry name" value="Ala_racemase"/>
</dbReference>
<organism evidence="11 12">
    <name type="scientific">Motilibacter rhizosphaerae</name>
    <dbReference type="NCBI Taxonomy" id="598652"/>
    <lineage>
        <taxon>Bacteria</taxon>
        <taxon>Bacillati</taxon>
        <taxon>Actinomycetota</taxon>
        <taxon>Actinomycetes</taxon>
        <taxon>Motilibacterales</taxon>
        <taxon>Motilibacteraceae</taxon>
        <taxon>Motilibacter</taxon>
    </lineage>
</organism>
<evidence type="ECO:0000256" key="8">
    <source>
        <dbReference type="PIRSR" id="PIRSR600821-50"/>
    </source>
</evidence>
<dbReference type="FunFam" id="3.20.20.10:FF:000002">
    <property type="entry name" value="Alanine racemase"/>
    <property type="match status" value="1"/>
</dbReference>
<dbReference type="GO" id="GO:0008784">
    <property type="term" value="F:alanine racemase activity"/>
    <property type="evidence" value="ECO:0007669"/>
    <property type="project" value="UniProtKB-UniRule"/>
</dbReference>
<dbReference type="FunFam" id="2.40.37.10:FF:000015">
    <property type="entry name" value="Alanine racemase"/>
    <property type="match status" value="1"/>
</dbReference>
<evidence type="ECO:0000256" key="4">
    <source>
        <dbReference type="ARBA" id="ARBA00022898"/>
    </source>
</evidence>
<proteinExistence type="inferred from homology"/>
<comment type="catalytic activity">
    <reaction evidence="1 7">
        <text>L-alanine = D-alanine</text>
        <dbReference type="Rhea" id="RHEA:20249"/>
        <dbReference type="ChEBI" id="CHEBI:57416"/>
        <dbReference type="ChEBI" id="CHEBI:57972"/>
        <dbReference type="EC" id="5.1.1.1"/>
    </reaction>
</comment>
<comment type="cofactor">
    <cofactor evidence="2 7 8">
        <name>pyridoxal 5'-phosphate</name>
        <dbReference type="ChEBI" id="CHEBI:597326"/>
    </cofactor>
</comment>
<dbReference type="SUPFAM" id="SSF51419">
    <property type="entry name" value="PLP-binding barrel"/>
    <property type="match status" value="1"/>
</dbReference>
<feature type="active site" description="Proton acceptor; specific for D-alanine" evidence="7">
    <location>
        <position position="37"/>
    </location>
</feature>
<comment type="similarity">
    <text evidence="7">Belongs to the alanine racemase family.</text>
</comment>
<dbReference type="SUPFAM" id="SSF50621">
    <property type="entry name" value="Alanine racemase C-terminal domain-like"/>
    <property type="match status" value="1"/>
</dbReference>
<dbReference type="InterPro" id="IPR029066">
    <property type="entry name" value="PLP-binding_barrel"/>
</dbReference>